<feature type="transmembrane region" description="Helical" evidence="1">
    <location>
        <begin position="33"/>
        <end position="50"/>
    </location>
</feature>
<feature type="transmembrane region" description="Helical" evidence="1">
    <location>
        <begin position="109"/>
        <end position="127"/>
    </location>
</feature>
<gene>
    <name evidence="2" type="ORF">GCM10010246_33050</name>
</gene>
<keyword evidence="3" id="KW-1185">Reference proteome</keyword>
<keyword evidence="1" id="KW-1133">Transmembrane helix</keyword>
<proteinExistence type="predicted"/>
<accession>A0ABN3G6P2</accession>
<reference evidence="2 3" key="1">
    <citation type="journal article" date="2019" name="Int. J. Syst. Evol. Microbiol.">
        <title>The Global Catalogue of Microorganisms (GCM) 10K type strain sequencing project: providing services to taxonomists for standard genome sequencing and annotation.</title>
        <authorList>
            <consortium name="The Broad Institute Genomics Platform"/>
            <consortium name="The Broad Institute Genome Sequencing Center for Infectious Disease"/>
            <person name="Wu L."/>
            <person name="Ma J."/>
        </authorList>
    </citation>
    <scope>NUCLEOTIDE SEQUENCE [LARGE SCALE GENOMIC DNA]</scope>
    <source>
        <strain evidence="2 3">JCM 4316</strain>
    </source>
</reference>
<keyword evidence="1" id="KW-0472">Membrane</keyword>
<evidence type="ECO:0000256" key="1">
    <source>
        <dbReference type="SAM" id="Phobius"/>
    </source>
</evidence>
<name>A0ABN3G6P2_9ACTN</name>
<organism evidence="2 3">
    <name type="scientific">Streptomyces cuspidosporus</name>
    <dbReference type="NCBI Taxonomy" id="66882"/>
    <lineage>
        <taxon>Bacteria</taxon>
        <taxon>Bacillati</taxon>
        <taxon>Actinomycetota</taxon>
        <taxon>Actinomycetes</taxon>
        <taxon>Kitasatosporales</taxon>
        <taxon>Streptomycetaceae</taxon>
        <taxon>Streptomyces</taxon>
    </lineage>
</organism>
<evidence type="ECO:0000313" key="2">
    <source>
        <dbReference type="EMBL" id="GAA2344680.1"/>
    </source>
</evidence>
<feature type="transmembrane region" description="Helical" evidence="1">
    <location>
        <begin position="196"/>
        <end position="218"/>
    </location>
</feature>
<dbReference type="Proteomes" id="UP001500253">
    <property type="component" value="Unassembled WGS sequence"/>
</dbReference>
<feature type="transmembrane region" description="Helical" evidence="1">
    <location>
        <begin position="225"/>
        <end position="242"/>
    </location>
</feature>
<dbReference type="EMBL" id="BAAASD010000011">
    <property type="protein sequence ID" value="GAA2344680.1"/>
    <property type="molecule type" value="Genomic_DNA"/>
</dbReference>
<comment type="caution">
    <text evidence="2">The sequence shown here is derived from an EMBL/GenBank/DDBJ whole genome shotgun (WGS) entry which is preliminary data.</text>
</comment>
<feature type="transmembrane region" description="Helical" evidence="1">
    <location>
        <begin position="322"/>
        <end position="343"/>
    </location>
</feature>
<protein>
    <recommendedName>
        <fullName evidence="4">Transporter</fullName>
    </recommendedName>
</protein>
<feature type="transmembrane region" description="Helical" evidence="1">
    <location>
        <begin position="148"/>
        <end position="176"/>
    </location>
</feature>
<evidence type="ECO:0000313" key="3">
    <source>
        <dbReference type="Proteomes" id="UP001500253"/>
    </source>
</evidence>
<keyword evidence="1" id="KW-0812">Transmembrane</keyword>
<sequence length="348" mass="37258">MTTGTISRPGPRATGAGPGPRGPLWLAWRRRRAALLAGGVLVLALAGYLAHQRTGMAAFVADHHLTGCRLWQDCGGRRVGSESDRPTALAQAYSHLGTYRTPLLTTGRLMLALPAVIGAFVGAPLVARELESGTATVVWSQSVDRRRWLLATLAVPAAATVAATTLLAALFTWWWWPDRALFDGVAWGTAVPFDAAGPAPVALSLLSLLLGTACGLLLRRTLPAMACALTLTAGALYGLQWLRPRLLSPHTATANAGTYPETPADAWRLDSGYLTRSGGRIAETGCDSIADPASRMRCFDRHHLLAQYADYHPLGHFWPLQWIQAGICLAAAAALAAFCLWWIGRRRG</sequence>
<evidence type="ECO:0008006" key="4">
    <source>
        <dbReference type="Google" id="ProtNLM"/>
    </source>
</evidence>
<dbReference type="RefSeq" id="WP_346175212.1">
    <property type="nucleotide sequence ID" value="NZ_BAAASD010000011.1"/>
</dbReference>